<feature type="compositionally biased region" description="Polar residues" evidence="1">
    <location>
        <begin position="598"/>
        <end position="611"/>
    </location>
</feature>
<evidence type="ECO:0000256" key="1">
    <source>
        <dbReference type="SAM" id="MobiDB-lite"/>
    </source>
</evidence>
<feature type="region of interest" description="Disordered" evidence="1">
    <location>
        <begin position="790"/>
        <end position="815"/>
    </location>
</feature>
<feature type="compositionally biased region" description="Basic and acidic residues" evidence="1">
    <location>
        <begin position="260"/>
        <end position="279"/>
    </location>
</feature>
<feature type="compositionally biased region" description="Basic and acidic residues" evidence="1">
    <location>
        <begin position="364"/>
        <end position="387"/>
    </location>
</feature>
<feature type="compositionally biased region" description="Basic and acidic residues" evidence="1">
    <location>
        <begin position="116"/>
        <end position="126"/>
    </location>
</feature>
<dbReference type="OrthoDB" id="3439035at2759"/>
<gene>
    <name evidence="2" type="ORF">PENARI_c032G10249</name>
</gene>
<name>A0A1F5L4E4_PENAI</name>
<feature type="region of interest" description="Disordered" evidence="1">
    <location>
        <begin position="1"/>
        <end position="297"/>
    </location>
</feature>
<feature type="compositionally biased region" description="Basic and acidic residues" evidence="1">
    <location>
        <begin position="1"/>
        <end position="15"/>
    </location>
</feature>
<dbReference type="Proteomes" id="UP000177622">
    <property type="component" value="Unassembled WGS sequence"/>
</dbReference>
<feature type="compositionally biased region" description="Polar residues" evidence="1">
    <location>
        <begin position="66"/>
        <end position="92"/>
    </location>
</feature>
<feature type="compositionally biased region" description="Basic and acidic residues" evidence="1">
    <location>
        <begin position="795"/>
        <end position="804"/>
    </location>
</feature>
<accession>A0A1F5L4E4</accession>
<feature type="compositionally biased region" description="Basic and acidic residues" evidence="1">
    <location>
        <begin position="170"/>
        <end position="181"/>
    </location>
</feature>
<feature type="compositionally biased region" description="Basic and acidic residues" evidence="1">
    <location>
        <begin position="208"/>
        <end position="228"/>
    </location>
</feature>
<feature type="region of interest" description="Disordered" evidence="1">
    <location>
        <begin position="598"/>
        <end position="618"/>
    </location>
</feature>
<organism evidence="2 3">
    <name type="scientific">Penicillium arizonense</name>
    <dbReference type="NCBI Taxonomy" id="1835702"/>
    <lineage>
        <taxon>Eukaryota</taxon>
        <taxon>Fungi</taxon>
        <taxon>Dikarya</taxon>
        <taxon>Ascomycota</taxon>
        <taxon>Pezizomycotina</taxon>
        <taxon>Eurotiomycetes</taxon>
        <taxon>Eurotiomycetidae</taxon>
        <taxon>Eurotiales</taxon>
        <taxon>Aspergillaceae</taxon>
        <taxon>Penicillium</taxon>
    </lineage>
</organism>
<evidence type="ECO:0000313" key="3">
    <source>
        <dbReference type="Proteomes" id="UP000177622"/>
    </source>
</evidence>
<dbReference type="RefSeq" id="XP_022483560.1">
    <property type="nucleotide sequence ID" value="XM_022636598.1"/>
</dbReference>
<dbReference type="STRING" id="1835702.A0A1F5L4E4"/>
<proteinExistence type="predicted"/>
<protein>
    <submittedName>
        <fullName evidence="2">Uncharacterized protein</fullName>
    </submittedName>
</protein>
<feature type="compositionally biased region" description="Basic and acidic residues" evidence="1">
    <location>
        <begin position="99"/>
        <end position="108"/>
    </location>
</feature>
<reference evidence="2 3" key="1">
    <citation type="journal article" date="2016" name="Sci. Rep.">
        <title>Penicillium arizonense, a new, genome sequenced fungal species, reveals a high chemical diversity in secreted metabolites.</title>
        <authorList>
            <person name="Grijseels S."/>
            <person name="Nielsen J.C."/>
            <person name="Randelovic M."/>
            <person name="Nielsen J."/>
            <person name="Nielsen K.F."/>
            <person name="Workman M."/>
            <person name="Frisvad J.C."/>
        </authorList>
    </citation>
    <scope>NUCLEOTIDE SEQUENCE [LARGE SCALE GENOMIC DNA]</scope>
    <source>
        <strain evidence="2 3">CBS 141311</strain>
    </source>
</reference>
<keyword evidence="3" id="KW-1185">Reference proteome</keyword>
<comment type="caution">
    <text evidence="2">The sequence shown here is derived from an EMBL/GenBank/DDBJ whole genome shotgun (WGS) entry which is preliminary data.</text>
</comment>
<feature type="region of interest" description="Disordered" evidence="1">
    <location>
        <begin position="315"/>
        <end position="397"/>
    </location>
</feature>
<feature type="compositionally biased region" description="Basic and acidic residues" evidence="1">
    <location>
        <begin position="456"/>
        <end position="467"/>
    </location>
</feature>
<feature type="compositionally biased region" description="Basic and acidic residues" evidence="1">
    <location>
        <begin position="415"/>
        <end position="429"/>
    </location>
</feature>
<feature type="compositionally biased region" description="Acidic residues" evidence="1">
    <location>
        <begin position="805"/>
        <end position="815"/>
    </location>
</feature>
<sequence>MLSDRKNRVSQEKAPRSPFQHASKFDIDQFPSNFKNDTHRRGAPRPGSLAAAYHTASRQDMPFTANELSPQATTPSPRQKRQSMNAFSSTSPNSPPPHEIMDSYRQIEEDGTLAEFVREDSWEPKARSPGRLSRSSSRARETNHAIGSPEGNSISGASLNGDLGAYRPPRARDYTEDEKRLNRVTKKGSPVFSRAHMGRSPSLTADNLQRREQEKIEVEQHIVEDDGSRGPSLNLPSSWGSRANYPHEWQRKTSQPSVFEKQEETRPSNRHTNGERDPIARPARTSPRSPVRNGLPAWGVLEERTANSLIQAPQEDLAWKQPPTKPIFPPGDGNPIPNSPVTVFKNDTAYEGSKFTRPSPSKRGSRDLLRRLSRVETPKPDHMKTPEPSKLFGGKIYDQTPRVTGAWIDTPMTERVADRMPELPEDLTRDIVPPRAASEKKAVAPPAKPAEPVTSKPEETKPVESKQEQPPPEPKPEKQSRAPLPRPHLPKSALEAVIEDASSGKDDEFGNDTLESLRGMMDDDDGPAELKIEEEDEEAYEKAVLEKLAQADTAQNDQVDLGSVNDKLNSLMRHISEVKKGLDGLEGQVNRAATISKSSFPTEKGSKQPSHIHTGETCKDCGTHSDGRVYAALPVPRLWKRSPTSRRLQMTNLGWVTLISISWYIIECLMCEQYSRPEITETCEGYCLRPDAPSFPFVTVTMLWRWSHLSTLLTPVFAICVFVFRLFTQLLGFSDGYVEETPQLTGLVGEIRINGTPVAFPWLSAPTAQAVVHEPKQSIEHVRPMQPVQSVWPPRDAHPQRWEEDQASMDDDEVL</sequence>
<dbReference type="GeneID" id="34581332"/>
<dbReference type="AlphaFoldDB" id="A0A1F5L4E4"/>
<feature type="region of interest" description="Disordered" evidence="1">
    <location>
        <begin position="415"/>
        <end position="526"/>
    </location>
</feature>
<dbReference type="EMBL" id="LXJU01000032">
    <property type="protein sequence ID" value="OGE48104.1"/>
    <property type="molecule type" value="Genomic_DNA"/>
</dbReference>
<feature type="compositionally biased region" description="Low complexity" evidence="1">
    <location>
        <begin position="127"/>
        <end position="136"/>
    </location>
</feature>
<evidence type="ECO:0000313" key="2">
    <source>
        <dbReference type="EMBL" id="OGE48104.1"/>
    </source>
</evidence>